<reference evidence="1 2" key="1">
    <citation type="submission" date="2020-06" db="EMBL/GenBank/DDBJ databases">
        <title>WGS assembly of Ceratodon purpureus strain R40.</title>
        <authorList>
            <person name="Carey S.B."/>
            <person name="Jenkins J."/>
            <person name="Shu S."/>
            <person name="Lovell J.T."/>
            <person name="Sreedasyam A."/>
            <person name="Maumus F."/>
            <person name="Tiley G.P."/>
            <person name="Fernandez-Pozo N."/>
            <person name="Barry K."/>
            <person name="Chen C."/>
            <person name="Wang M."/>
            <person name="Lipzen A."/>
            <person name="Daum C."/>
            <person name="Saski C.A."/>
            <person name="Payton A.C."/>
            <person name="Mcbreen J.C."/>
            <person name="Conrad R.E."/>
            <person name="Kollar L.M."/>
            <person name="Olsson S."/>
            <person name="Huttunen S."/>
            <person name="Landis J.B."/>
            <person name="Wickett N.J."/>
            <person name="Johnson M.G."/>
            <person name="Rensing S.A."/>
            <person name="Grimwood J."/>
            <person name="Schmutz J."/>
            <person name="Mcdaniel S.F."/>
        </authorList>
    </citation>
    <scope>NUCLEOTIDE SEQUENCE [LARGE SCALE GENOMIC DNA]</scope>
    <source>
        <strain evidence="1 2">R40</strain>
    </source>
</reference>
<dbReference type="EMBL" id="CM026427">
    <property type="protein sequence ID" value="KAG0568375.1"/>
    <property type="molecule type" value="Genomic_DNA"/>
</dbReference>
<dbReference type="AlphaFoldDB" id="A0A8T0HBT4"/>
<sequence>MCPSIPSPMASGCGSKSHPRIHLQPHRYPPPLNILVIVNDHCNNFGPWLTLAQHLTNCSINDVSQHWISFTLNAESGCFSKTYPRKSSEPTPAYLHITSMLPHPQLPNCNRPPTSLCSTMPRSQPSRCLLCCGVALVPAPHPPWPNF</sequence>
<protein>
    <submittedName>
        <fullName evidence="1">Uncharacterized protein</fullName>
    </submittedName>
</protein>
<keyword evidence="2" id="KW-1185">Reference proteome</keyword>
<name>A0A8T0HBT4_CERPU</name>
<evidence type="ECO:0000313" key="2">
    <source>
        <dbReference type="Proteomes" id="UP000822688"/>
    </source>
</evidence>
<proteinExistence type="predicted"/>
<organism evidence="1 2">
    <name type="scientific">Ceratodon purpureus</name>
    <name type="common">Fire moss</name>
    <name type="synonym">Dicranum purpureum</name>
    <dbReference type="NCBI Taxonomy" id="3225"/>
    <lineage>
        <taxon>Eukaryota</taxon>
        <taxon>Viridiplantae</taxon>
        <taxon>Streptophyta</taxon>
        <taxon>Embryophyta</taxon>
        <taxon>Bryophyta</taxon>
        <taxon>Bryophytina</taxon>
        <taxon>Bryopsida</taxon>
        <taxon>Dicranidae</taxon>
        <taxon>Pseudoditrichales</taxon>
        <taxon>Ditrichaceae</taxon>
        <taxon>Ceratodon</taxon>
    </lineage>
</organism>
<dbReference type="Proteomes" id="UP000822688">
    <property type="component" value="Chromosome 6"/>
</dbReference>
<gene>
    <name evidence="1" type="ORF">KC19_6G015500</name>
</gene>
<accession>A0A8T0HBT4</accession>
<comment type="caution">
    <text evidence="1">The sequence shown here is derived from an EMBL/GenBank/DDBJ whole genome shotgun (WGS) entry which is preliminary data.</text>
</comment>
<evidence type="ECO:0000313" key="1">
    <source>
        <dbReference type="EMBL" id="KAG0568375.1"/>
    </source>
</evidence>